<evidence type="ECO:0000256" key="8">
    <source>
        <dbReference type="ARBA" id="ARBA00022989"/>
    </source>
</evidence>
<evidence type="ECO:0000256" key="1">
    <source>
        <dbReference type="ARBA" id="ARBA00004383"/>
    </source>
</evidence>
<dbReference type="PANTHER" id="PTHR33446">
    <property type="entry name" value="PROTEIN TONB-RELATED"/>
    <property type="match status" value="1"/>
</dbReference>
<proteinExistence type="inferred from homology"/>
<keyword evidence="6" id="KW-0812">Transmembrane</keyword>
<evidence type="ECO:0000256" key="6">
    <source>
        <dbReference type="ARBA" id="ARBA00022692"/>
    </source>
</evidence>
<dbReference type="InterPro" id="IPR006260">
    <property type="entry name" value="TonB/TolA_C"/>
</dbReference>
<feature type="compositionally biased region" description="Polar residues" evidence="10">
    <location>
        <begin position="22"/>
        <end position="31"/>
    </location>
</feature>
<evidence type="ECO:0000256" key="4">
    <source>
        <dbReference type="ARBA" id="ARBA00022475"/>
    </source>
</evidence>
<keyword evidence="9" id="KW-0472">Membrane</keyword>
<evidence type="ECO:0000256" key="5">
    <source>
        <dbReference type="ARBA" id="ARBA00022519"/>
    </source>
</evidence>
<evidence type="ECO:0000313" key="12">
    <source>
        <dbReference type="EMBL" id="UYM14306.1"/>
    </source>
</evidence>
<feature type="region of interest" description="Disordered" evidence="10">
    <location>
        <begin position="1"/>
        <end position="58"/>
    </location>
</feature>
<keyword evidence="7" id="KW-0653">Protein transport</keyword>
<dbReference type="RefSeq" id="WP_262595712.1">
    <property type="nucleotide sequence ID" value="NZ_CP103300.1"/>
</dbReference>
<dbReference type="Gene3D" id="3.30.1150.10">
    <property type="match status" value="1"/>
</dbReference>
<evidence type="ECO:0000256" key="2">
    <source>
        <dbReference type="ARBA" id="ARBA00006555"/>
    </source>
</evidence>
<dbReference type="InterPro" id="IPR037682">
    <property type="entry name" value="TonB_C"/>
</dbReference>
<dbReference type="EMBL" id="CP103300">
    <property type="protein sequence ID" value="UYM14306.1"/>
    <property type="molecule type" value="Genomic_DNA"/>
</dbReference>
<keyword evidence="3" id="KW-0813">Transport</keyword>
<sequence length="189" mass="21235">MLSHPQTRKAAPETPRPVSETPALTETTIATSHADKLLKPRRSENKTPAPSAEKTIAGKALTEEAIAKATFTKEAVNESPDTHKPNAYSRRQPDHNSDFEQWLATLQYMINQNKTYPYQARRLNRSGNVEVLLEVNPDGSLIKAEIIRGRKVFHNSTLKAVRSAFPAGRTHKDRPVTLHVTVHYQLRQP</sequence>
<keyword evidence="8" id="KW-1133">Transmembrane helix</keyword>
<evidence type="ECO:0000256" key="7">
    <source>
        <dbReference type="ARBA" id="ARBA00022927"/>
    </source>
</evidence>
<gene>
    <name evidence="12" type="ORF">NX720_15520</name>
</gene>
<name>A0ABY6GQ76_9GAMM</name>
<comment type="similarity">
    <text evidence="2">Belongs to the TonB family.</text>
</comment>
<keyword evidence="5" id="KW-0997">Cell inner membrane</keyword>
<feature type="domain" description="TonB C-terminal" evidence="11">
    <location>
        <begin position="101"/>
        <end position="189"/>
    </location>
</feature>
<dbReference type="Pfam" id="PF03544">
    <property type="entry name" value="TonB_C"/>
    <property type="match status" value="1"/>
</dbReference>
<protein>
    <submittedName>
        <fullName evidence="12">TonB family protein</fullName>
    </submittedName>
</protein>
<evidence type="ECO:0000256" key="3">
    <source>
        <dbReference type="ARBA" id="ARBA00022448"/>
    </source>
</evidence>
<comment type="subcellular location">
    <subcellularLocation>
        <location evidence="1">Cell inner membrane</location>
        <topology evidence="1">Single-pass membrane protein</topology>
        <orientation evidence="1">Periplasmic side</orientation>
    </subcellularLocation>
</comment>
<dbReference type="NCBIfam" id="TIGR01352">
    <property type="entry name" value="tonB_Cterm"/>
    <property type="match status" value="1"/>
</dbReference>
<organism evidence="12 13">
    <name type="scientific">Endozoicomonas euniceicola</name>
    <dbReference type="NCBI Taxonomy" id="1234143"/>
    <lineage>
        <taxon>Bacteria</taxon>
        <taxon>Pseudomonadati</taxon>
        <taxon>Pseudomonadota</taxon>
        <taxon>Gammaproteobacteria</taxon>
        <taxon>Oceanospirillales</taxon>
        <taxon>Endozoicomonadaceae</taxon>
        <taxon>Endozoicomonas</taxon>
    </lineage>
</organism>
<evidence type="ECO:0000313" key="13">
    <source>
        <dbReference type="Proteomes" id="UP001163255"/>
    </source>
</evidence>
<dbReference type="SUPFAM" id="SSF74653">
    <property type="entry name" value="TolA/TonB C-terminal domain"/>
    <property type="match status" value="1"/>
</dbReference>
<dbReference type="Proteomes" id="UP001163255">
    <property type="component" value="Chromosome"/>
</dbReference>
<keyword evidence="4" id="KW-1003">Cell membrane</keyword>
<accession>A0ABY6GQ76</accession>
<reference evidence="12" key="1">
    <citation type="submission" date="2022-10" db="EMBL/GenBank/DDBJ databases">
        <title>Completed Genome Sequence of two octocoral isolated bacterium, Endozoicomonas euniceicola EF212T and Endozoicomonas gorgoniicola PS125T.</title>
        <authorList>
            <person name="Chiou Y.-J."/>
            <person name="Chen Y.-H."/>
        </authorList>
    </citation>
    <scope>NUCLEOTIDE SEQUENCE</scope>
    <source>
        <strain evidence="12">EF212</strain>
    </source>
</reference>
<dbReference type="PROSITE" id="PS52015">
    <property type="entry name" value="TONB_CTD"/>
    <property type="match status" value="1"/>
</dbReference>
<evidence type="ECO:0000259" key="11">
    <source>
        <dbReference type="PROSITE" id="PS52015"/>
    </source>
</evidence>
<feature type="compositionally biased region" description="Basic and acidic residues" evidence="10">
    <location>
        <begin position="33"/>
        <end position="45"/>
    </location>
</feature>
<evidence type="ECO:0000256" key="9">
    <source>
        <dbReference type="ARBA" id="ARBA00023136"/>
    </source>
</evidence>
<evidence type="ECO:0000256" key="10">
    <source>
        <dbReference type="SAM" id="MobiDB-lite"/>
    </source>
</evidence>
<feature type="region of interest" description="Disordered" evidence="10">
    <location>
        <begin position="73"/>
        <end position="94"/>
    </location>
</feature>
<dbReference type="InterPro" id="IPR051045">
    <property type="entry name" value="TonB-dependent_transducer"/>
</dbReference>
<keyword evidence="13" id="KW-1185">Reference proteome</keyword>